<evidence type="ECO:0000256" key="9">
    <source>
        <dbReference type="SAM" id="Phobius"/>
    </source>
</evidence>
<dbReference type="Gene3D" id="1.10.630.10">
    <property type="entry name" value="Cytochrome P450"/>
    <property type="match status" value="1"/>
</dbReference>
<dbReference type="PRINTS" id="PR00463">
    <property type="entry name" value="EP450I"/>
</dbReference>
<keyword evidence="11" id="KW-1185">Reference proteome</keyword>
<dbReference type="EMBL" id="BDGG01000012">
    <property type="protein sequence ID" value="GAV05746.1"/>
    <property type="molecule type" value="Genomic_DNA"/>
</dbReference>
<evidence type="ECO:0000256" key="1">
    <source>
        <dbReference type="ARBA" id="ARBA00001971"/>
    </source>
</evidence>
<reference evidence="10 11" key="1">
    <citation type="journal article" date="2016" name="Nat. Commun.">
        <title>Extremotolerant tardigrade genome and improved radiotolerance of human cultured cells by tardigrade-unique protein.</title>
        <authorList>
            <person name="Hashimoto T."/>
            <person name="Horikawa D.D."/>
            <person name="Saito Y."/>
            <person name="Kuwahara H."/>
            <person name="Kozuka-Hata H."/>
            <person name="Shin-I T."/>
            <person name="Minakuchi Y."/>
            <person name="Ohishi K."/>
            <person name="Motoyama A."/>
            <person name="Aizu T."/>
            <person name="Enomoto A."/>
            <person name="Kondo K."/>
            <person name="Tanaka S."/>
            <person name="Hara Y."/>
            <person name="Koshikawa S."/>
            <person name="Sagara H."/>
            <person name="Miura T."/>
            <person name="Yokobori S."/>
            <person name="Miyagawa K."/>
            <person name="Suzuki Y."/>
            <person name="Kubo T."/>
            <person name="Oyama M."/>
            <person name="Kohara Y."/>
            <person name="Fujiyama A."/>
            <person name="Arakawa K."/>
            <person name="Katayama T."/>
            <person name="Toyoda A."/>
            <person name="Kunieda T."/>
        </authorList>
    </citation>
    <scope>NUCLEOTIDE SEQUENCE [LARGE SCALE GENOMIC DNA]</scope>
    <source>
        <strain evidence="10 11">YOKOZUNA-1</strain>
    </source>
</reference>
<keyword evidence="4 8" id="KW-0560">Oxidoreductase</keyword>
<keyword evidence="9" id="KW-1133">Transmembrane helix</keyword>
<gene>
    <name evidence="10" type="primary">RvY_15827-1</name>
    <name evidence="10" type="synonym">RvY_15827.1</name>
    <name evidence="10" type="ORF">RvY_15827</name>
</gene>
<dbReference type="InterPro" id="IPR001128">
    <property type="entry name" value="Cyt_P450"/>
</dbReference>
<evidence type="ECO:0000256" key="6">
    <source>
        <dbReference type="ARBA" id="ARBA00023033"/>
    </source>
</evidence>
<keyword evidence="3 7" id="KW-0479">Metal-binding</keyword>
<evidence type="ECO:0000313" key="11">
    <source>
        <dbReference type="Proteomes" id="UP000186922"/>
    </source>
</evidence>
<dbReference type="GO" id="GO:0016712">
    <property type="term" value="F:oxidoreductase activity, acting on paired donors, with incorporation or reduction of molecular oxygen, reduced flavin or flavoprotein as one donor, and incorporation of one atom of oxygen"/>
    <property type="evidence" value="ECO:0007669"/>
    <property type="project" value="TreeGrafter"/>
</dbReference>
<dbReference type="FunFam" id="1.10.630.10:FF:000036">
    <property type="entry name" value="CYtochrome P450 family"/>
    <property type="match status" value="1"/>
</dbReference>
<keyword evidence="6 8" id="KW-0503">Monooxygenase</keyword>
<dbReference type="Pfam" id="PF00067">
    <property type="entry name" value="p450"/>
    <property type="match status" value="1"/>
</dbReference>
<dbReference type="SUPFAM" id="SSF48264">
    <property type="entry name" value="Cytochrome P450"/>
    <property type="match status" value="1"/>
</dbReference>
<keyword evidence="9" id="KW-0472">Membrane</keyword>
<comment type="caution">
    <text evidence="10">The sequence shown here is derived from an EMBL/GenBank/DDBJ whole genome shotgun (WGS) entry which is preliminary data.</text>
</comment>
<comment type="cofactor">
    <cofactor evidence="1 7">
        <name>heme</name>
        <dbReference type="ChEBI" id="CHEBI:30413"/>
    </cofactor>
</comment>
<dbReference type="PROSITE" id="PS00086">
    <property type="entry name" value="CYTOCHROME_P450"/>
    <property type="match status" value="1"/>
</dbReference>
<keyword evidence="5 7" id="KW-0408">Iron</keyword>
<evidence type="ECO:0000256" key="5">
    <source>
        <dbReference type="ARBA" id="ARBA00023004"/>
    </source>
</evidence>
<evidence type="ECO:0000256" key="7">
    <source>
        <dbReference type="PIRSR" id="PIRSR602401-1"/>
    </source>
</evidence>
<feature type="transmembrane region" description="Helical" evidence="9">
    <location>
        <begin position="6"/>
        <end position="23"/>
    </location>
</feature>
<dbReference type="InterPro" id="IPR050182">
    <property type="entry name" value="Cytochrome_P450_fam2"/>
</dbReference>
<dbReference type="GO" id="GO:0020037">
    <property type="term" value="F:heme binding"/>
    <property type="evidence" value="ECO:0007669"/>
    <property type="project" value="InterPro"/>
</dbReference>
<evidence type="ECO:0000313" key="10">
    <source>
        <dbReference type="EMBL" id="GAV05746.1"/>
    </source>
</evidence>
<organism evidence="10 11">
    <name type="scientific">Ramazzottius varieornatus</name>
    <name type="common">Water bear</name>
    <name type="synonym">Tardigrade</name>
    <dbReference type="NCBI Taxonomy" id="947166"/>
    <lineage>
        <taxon>Eukaryota</taxon>
        <taxon>Metazoa</taxon>
        <taxon>Ecdysozoa</taxon>
        <taxon>Tardigrada</taxon>
        <taxon>Eutardigrada</taxon>
        <taxon>Parachela</taxon>
        <taxon>Hypsibioidea</taxon>
        <taxon>Ramazzottiidae</taxon>
        <taxon>Ramazzottius</taxon>
    </lineage>
</organism>
<dbReference type="InterPro" id="IPR002401">
    <property type="entry name" value="Cyt_P450_E_grp-I"/>
</dbReference>
<feature type="binding site" description="axial binding residue" evidence="7">
    <location>
        <position position="441"/>
    </location>
    <ligand>
        <name>heme</name>
        <dbReference type="ChEBI" id="CHEBI:30413"/>
    </ligand>
    <ligandPart>
        <name>Fe</name>
        <dbReference type="ChEBI" id="CHEBI:18248"/>
    </ligandPart>
</feature>
<dbReference type="OrthoDB" id="2789670at2759"/>
<dbReference type="InterPro" id="IPR036396">
    <property type="entry name" value="Cyt_P450_sf"/>
</dbReference>
<evidence type="ECO:0000256" key="8">
    <source>
        <dbReference type="RuleBase" id="RU000461"/>
    </source>
</evidence>
<comment type="similarity">
    <text evidence="2 8">Belongs to the cytochrome P450 family.</text>
</comment>
<evidence type="ECO:0000256" key="4">
    <source>
        <dbReference type="ARBA" id="ARBA00023002"/>
    </source>
</evidence>
<dbReference type="PANTHER" id="PTHR24300:SF375">
    <property type="entry name" value="CYTOCHROME P450 FAMILY"/>
    <property type="match status" value="1"/>
</dbReference>
<evidence type="ECO:0000256" key="3">
    <source>
        <dbReference type="ARBA" id="ARBA00022723"/>
    </source>
</evidence>
<dbReference type="STRING" id="947166.A0A1D1VXR2"/>
<dbReference type="GO" id="GO:0006082">
    <property type="term" value="P:organic acid metabolic process"/>
    <property type="evidence" value="ECO:0007669"/>
    <property type="project" value="TreeGrafter"/>
</dbReference>
<dbReference type="InterPro" id="IPR017972">
    <property type="entry name" value="Cyt_P450_CS"/>
</dbReference>
<keyword evidence="9" id="KW-0812">Transmembrane</keyword>
<protein>
    <recommendedName>
        <fullName evidence="12">Cytochrome P450</fullName>
    </recommendedName>
</protein>
<dbReference type="AlphaFoldDB" id="A0A1D1VXR2"/>
<name>A0A1D1VXR2_RAMVA</name>
<dbReference type="PANTHER" id="PTHR24300">
    <property type="entry name" value="CYTOCHROME P450 508A4-RELATED"/>
    <property type="match status" value="1"/>
</dbReference>
<dbReference type="Proteomes" id="UP000186922">
    <property type="component" value="Unassembled WGS sequence"/>
</dbReference>
<proteinExistence type="inferred from homology"/>
<evidence type="ECO:0008006" key="12">
    <source>
        <dbReference type="Google" id="ProtNLM"/>
    </source>
</evidence>
<dbReference type="GO" id="GO:0005506">
    <property type="term" value="F:iron ion binding"/>
    <property type="evidence" value="ECO:0007669"/>
    <property type="project" value="InterPro"/>
</dbReference>
<dbReference type="PRINTS" id="PR00385">
    <property type="entry name" value="P450"/>
</dbReference>
<keyword evidence="7 8" id="KW-0349">Heme</keyword>
<accession>A0A1D1VXR2</accession>
<evidence type="ECO:0000256" key="2">
    <source>
        <dbReference type="ARBA" id="ARBA00010617"/>
    </source>
</evidence>
<dbReference type="GO" id="GO:0006805">
    <property type="term" value="P:xenobiotic metabolic process"/>
    <property type="evidence" value="ECO:0007669"/>
    <property type="project" value="TreeGrafter"/>
</dbReference>
<sequence length="498" mass="57205">MDLDWSFLTSFGLMLFIAVGYYWKKHHGIPDGPRGLPFLGFAPFFGPNPQDTFLALKQKYGKLFSMYMGRQLTIVLNDYEAIKAAYVGQADIFTGRAKGFVFEFITRGEDGETHGLGMLEGERWKNTRRFMLSTFRDLGMGKARIQDRILLEAECLNETIAQSNGEPYDPFSALSAAVANVICTLCWGRRYDASDKVFQQILVNNGVVAEYLAQAGPLLSYPVLRFVPGKLKQGWERFVEVIRSTKAFQKAIIEEHKKEYQGDEPRDYIDAFFKQQRKVGTEEENRIFRDIELETNIRGFFGAGTETTTVTLYWAMLYMAHYSDIQKKIQREIDGALDAGRSVTVEDRANLPYMEAVCREIQRCANVTPFGVLRANTEETTLMGYRIPKRCFIMPNFLAVNRDPKLWEEPNEFRPERFLDKSGKLFEPPYFMPFSIGKRACVGESLARMEIFLMFANVLQRFDIYPDASFPLPSVDSYTTSISCRPLPYKVRFCPRNQ</sequence>
<dbReference type="GO" id="GO:0005737">
    <property type="term" value="C:cytoplasm"/>
    <property type="evidence" value="ECO:0007669"/>
    <property type="project" value="TreeGrafter"/>
</dbReference>